<dbReference type="Gene3D" id="1.10.260.40">
    <property type="entry name" value="lambda repressor-like DNA-binding domains"/>
    <property type="match status" value="1"/>
</dbReference>
<dbReference type="Pfam" id="PF02371">
    <property type="entry name" value="Transposase_20"/>
    <property type="match status" value="1"/>
</dbReference>
<name>A0A415C4A8_BIFBI</name>
<dbReference type="InterPro" id="IPR001387">
    <property type="entry name" value="Cro/C1-type_HTH"/>
</dbReference>
<feature type="domain" description="HTH cro/C1-type" evidence="1">
    <location>
        <begin position="364"/>
        <end position="397"/>
    </location>
</feature>
<reference evidence="2 3" key="1">
    <citation type="submission" date="2018-08" db="EMBL/GenBank/DDBJ databases">
        <title>A genome reference for cultivated species of the human gut microbiota.</title>
        <authorList>
            <person name="Zou Y."/>
            <person name="Xue W."/>
            <person name="Luo G."/>
        </authorList>
    </citation>
    <scope>NUCLEOTIDE SEQUENCE [LARGE SCALE GENOMIC DNA]</scope>
    <source>
        <strain evidence="2 3">AM12-10</strain>
    </source>
</reference>
<protein>
    <submittedName>
        <fullName evidence="2">IS110 family transposase</fullName>
    </submittedName>
</protein>
<comment type="caution">
    <text evidence="2">The sequence shown here is derived from an EMBL/GenBank/DDBJ whole genome shotgun (WGS) entry which is preliminary data.</text>
</comment>
<accession>A0A415C4A8</accession>
<organism evidence="2 3">
    <name type="scientific">Bifidobacterium bifidum</name>
    <dbReference type="NCBI Taxonomy" id="1681"/>
    <lineage>
        <taxon>Bacteria</taxon>
        <taxon>Bacillati</taxon>
        <taxon>Actinomycetota</taxon>
        <taxon>Actinomycetes</taxon>
        <taxon>Bifidobacteriales</taxon>
        <taxon>Bifidobacteriaceae</taxon>
        <taxon>Bifidobacterium</taxon>
    </lineage>
</organism>
<dbReference type="InterPro" id="IPR047650">
    <property type="entry name" value="Transpos_IS110"/>
</dbReference>
<dbReference type="GO" id="GO:0006313">
    <property type="term" value="P:DNA transposition"/>
    <property type="evidence" value="ECO:0007669"/>
    <property type="project" value="InterPro"/>
</dbReference>
<evidence type="ECO:0000313" key="2">
    <source>
        <dbReference type="EMBL" id="RHJ23254.1"/>
    </source>
</evidence>
<dbReference type="Pfam" id="PF01548">
    <property type="entry name" value="DEDD_Tnp_IS110"/>
    <property type="match status" value="1"/>
</dbReference>
<dbReference type="SUPFAM" id="SSF47413">
    <property type="entry name" value="lambda repressor-like DNA-binding domains"/>
    <property type="match status" value="1"/>
</dbReference>
<evidence type="ECO:0000313" key="3">
    <source>
        <dbReference type="Proteomes" id="UP000283727"/>
    </source>
</evidence>
<dbReference type="Pfam" id="PF13560">
    <property type="entry name" value="HTH_31"/>
    <property type="match status" value="1"/>
</dbReference>
<dbReference type="GO" id="GO:0004803">
    <property type="term" value="F:transposase activity"/>
    <property type="evidence" value="ECO:0007669"/>
    <property type="project" value="InterPro"/>
</dbReference>
<dbReference type="GO" id="GO:0003677">
    <property type="term" value="F:DNA binding"/>
    <property type="evidence" value="ECO:0007669"/>
    <property type="project" value="InterPro"/>
</dbReference>
<dbReference type="PANTHER" id="PTHR33055">
    <property type="entry name" value="TRANSPOSASE FOR INSERTION SEQUENCE ELEMENT IS1111A"/>
    <property type="match status" value="1"/>
</dbReference>
<dbReference type="SMART" id="SM00530">
    <property type="entry name" value="HTH_XRE"/>
    <property type="match status" value="1"/>
</dbReference>
<proteinExistence type="predicted"/>
<sequence length="426" mass="46647">MKGPTMKSTIPTILAGVDTHSTTHTLALLDEHGRVTDTETFNADPKGYERLIAMIGDPALCLGVGVEGTNSYGAALSRRLAAAGYTVHEVLRPKRSVRRSDSKSDPIDAIAAARSVLAGDGISTPKASDGWCEALRHLIAAREQLVTSMTAISNCLAELLTTAPEGIRERYRSLPSKRRIGKLAACRPSGGIVERNVLSSLKTLASSWRELHDRADVLECRMRQILEENARPLLDVYCMGTMSAAQLAVIGGDNPERIRSEAAFAKLCGACPLPASSGKTNRHRLNRSGNRQGNRALYNVALVRMSHHQPTKDYVVRKTKEGKGKLEIMRCLKRYIAREAYRALIAIRNGEAGREPAVERGARLREVRVSLGKTQQQVGDALGVPSSRVSEIERGVRDLPELERQIIEWMDSILGQSQHSNTFDNV</sequence>
<dbReference type="CDD" id="cd00093">
    <property type="entry name" value="HTH_XRE"/>
    <property type="match status" value="1"/>
</dbReference>
<evidence type="ECO:0000259" key="1">
    <source>
        <dbReference type="PROSITE" id="PS50943"/>
    </source>
</evidence>
<dbReference type="InterPro" id="IPR003346">
    <property type="entry name" value="Transposase_20"/>
</dbReference>
<dbReference type="PROSITE" id="PS50943">
    <property type="entry name" value="HTH_CROC1"/>
    <property type="match status" value="1"/>
</dbReference>
<dbReference type="EMBL" id="QRLR01000003">
    <property type="protein sequence ID" value="RHJ23254.1"/>
    <property type="molecule type" value="Genomic_DNA"/>
</dbReference>
<dbReference type="InterPro" id="IPR002525">
    <property type="entry name" value="Transp_IS110-like_N"/>
</dbReference>
<dbReference type="AlphaFoldDB" id="A0A415C4A8"/>
<dbReference type="Proteomes" id="UP000283727">
    <property type="component" value="Unassembled WGS sequence"/>
</dbReference>
<gene>
    <name evidence="2" type="ORF">DW137_05780</name>
</gene>
<dbReference type="NCBIfam" id="NF033542">
    <property type="entry name" value="transpos_IS110"/>
    <property type="match status" value="1"/>
</dbReference>
<dbReference type="PANTHER" id="PTHR33055:SF16">
    <property type="entry name" value="TRANSPOSASE FOR INSERTION SEQUENCE ELEMENT IS1547"/>
    <property type="match status" value="1"/>
</dbReference>
<dbReference type="InterPro" id="IPR010982">
    <property type="entry name" value="Lambda_DNA-bd_dom_sf"/>
</dbReference>